<reference evidence="7 8" key="1">
    <citation type="submission" date="2016-10" db="EMBL/GenBank/DDBJ databases">
        <authorList>
            <person name="de Groot N.N."/>
        </authorList>
    </citation>
    <scope>NUCLEOTIDE SEQUENCE [LARGE SCALE GENOMIC DNA]</scope>
    <source>
        <strain evidence="7 8">CGMCC 1.3442</strain>
    </source>
</reference>
<evidence type="ECO:0000256" key="2">
    <source>
        <dbReference type="ARBA" id="ARBA00022475"/>
    </source>
</evidence>
<dbReference type="InterPro" id="IPR002797">
    <property type="entry name" value="Polysacc_synth"/>
</dbReference>
<evidence type="ECO:0000256" key="1">
    <source>
        <dbReference type="ARBA" id="ARBA00004651"/>
    </source>
</evidence>
<dbReference type="Pfam" id="PF01943">
    <property type="entry name" value="Polysacc_synt"/>
    <property type="match status" value="1"/>
</dbReference>
<evidence type="ECO:0000256" key="5">
    <source>
        <dbReference type="ARBA" id="ARBA00023136"/>
    </source>
</evidence>
<protein>
    <submittedName>
        <fullName evidence="7">Polysaccharide transporter, PST family</fullName>
    </submittedName>
</protein>
<dbReference type="PANTHER" id="PTHR30250">
    <property type="entry name" value="PST FAMILY PREDICTED COLANIC ACID TRANSPORTER"/>
    <property type="match status" value="1"/>
</dbReference>
<dbReference type="InterPro" id="IPR024923">
    <property type="entry name" value="PG_synth_SpoVB"/>
</dbReference>
<feature type="transmembrane region" description="Helical" evidence="6">
    <location>
        <begin position="380"/>
        <end position="400"/>
    </location>
</feature>
<dbReference type="InterPro" id="IPR050833">
    <property type="entry name" value="Poly_Biosynth_Transport"/>
</dbReference>
<feature type="transmembrane region" description="Helical" evidence="6">
    <location>
        <begin position="406"/>
        <end position="424"/>
    </location>
</feature>
<evidence type="ECO:0000313" key="8">
    <source>
        <dbReference type="Proteomes" id="UP000199334"/>
    </source>
</evidence>
<feature type="transmembrane region" description="Helical" evidence="6">
    <location>
        <begin position="88"/>
        <end position="111"/>
    </location>
</feature>
<organism evidence="7 8">
    <name type="scientific">Tenuibacillus multivorans</name>
    <dbReference type="NCBI Taxonomy" id="237069"/>
    <lineage>
        <taxon>Bacteria</taxon>
        <taxon>Bacillati</taxon>
        <taxon>Bacillota</taxon>
        <taxon>Bacilli</taxon>
        <taxon>Bacillales</taxon>
        <taxon>Bacillaceae</taxon>
        <taxon>Tenuibacillus</taxon>
    </lineage>
</organism>
<proteinExistence type="predicted"/>
<sequence>MSQQAVWIRGAILLTVAGFLSKVLGMVYRVPLQNIAGDEGLYIYQQIYPILSIALMLSIYSLPSAISHIVAKNRLSDGSSRLPKEWQVFVLLLGAGASIFIIIFFSANQLAAWMGDSNLGESIQVASVMFLIIPITASLRGFFQGLELTSYIAVSQIIEQFVRVLFIIGFTVFIIMLTNQSVYHIGPYAAWATVIGTVVAGVFLLLAYKYNLTLLNLPQRLKLSPNIMQVFLISVVIYSLNYMLHLVLQLVDVFTMVEQLQVFGLAFDEAKETKGVFDRSHSMIQLGLVLGSSLALALVPSIGKKAKQHLLAFRWTFLLALSASVGLIAIMPFLNPLLFETNTGTYALQWMMLLVFLLSMTVVLSIFLQEYHYRMAQFKWIIVMVAIKYIFNLILIPYYGSIGSSVAYVLAAGFLLVVFIYKWIRLTGFQLPYVFMSKTIGVVSAMGLIVFSLLNGLSNWANVNERIELIPFVLLLCIIGVIIVGSGMLVLKLFTKDEWKQLLGDHIVNRFERS</sequence>
<evidence type="ECO:0000313" key="7">
    <source>
        <dbReference type="EMBL" id="SDM77515.1"/>
    </source>
</evidence>
<keyword evidence="2" id="KW-1003">Cell membrane</keyword>
<gene>
    <name evidence="7" type="ORF">SAMN05216498_0546</name>
</gene>
<feature type="transmembrane region" description="Helical" evidence="6">
    <location>
        <begin position="188"/>
        <end position="208"/>
    </location>
</feature>
<feature type="transmembrane region" description="Helical" evidence="6">
    <location>
        <begin position="7"/>
        <end position="27"/>
    </location>
</feature>
<evidence type="ECO:0000256" key="6">
    <source>
        <dbReference type="SAM" id="Phobius"/>
    </source>
</evidence>
<feature type="transmembrane region" description="Helical" evidence="6">
    <location>
        <begin position="47"/>
        <end position="67"/>
    </location>
</feature>
<feature type="transmembrane region" description="Helical" evidence="6">
    <location>
        <begin position="229"/>
        <end position="248"/>
    </location>
</feature>
<dbReference type="CDD" id="cd13124">
    <property type="entry name" value="MATE_SpoVB_like"/>
    <property type="match status" value="1"/>
</dbReference>
<feature type="transmembrane region" description="Helical" evidence="6">
    <location>
        <begin position="164"/>
        <end position="182"/>
    </location>
</feature>
<feature type="transmembrane region" description="Helical" evidence="6">
    <location>
        <begin position="283"/>
        <end position="303"/>
    </location>
</feature>
<feature type="transmembrane region" description="Helical" evidence="6">
    <location>
        <begin position="315"/>
        <end position="334"/>
    </location>
</feature>
<dbReference type="AlphaFoldDB" id="A0A1G9W0D0"/>
<dbReference type="RefSeq" id="WP_176752897.1">
    <property type="nucleotide sequence ID" value="NZ_FNIG01000001.1"/>
</dbReference>
<dbReference type="PANTHER" id="PTHR30250:SF29">
    <property type="entry name" value="POLYSACCHARIDE BIOSYNTHESIS PROTEIN C-TERMINAL DOMAIN-CONTAINING PROTEIN"/>
    <property type="match status" value="1"/>
</dbReference>
<feature type="transmembrane region" description="Helical" evidence="6">
    <location>
        <begin position="346"/>
        <end position="368"/>
    </location>
</feature>
<dbReference type="EMBL" id="FNIG01000001">
    <property type="protein sequence ID" value="SDM77515.1"/>
    <property type="molecule type" value="Genomic_DNA"/>
</dbReference>
<feature type="transmembrane region" description="Helical" evidence="6">
    <location>
        <begin position="469"/>
        <end position="491"/>
    </location>
</feature>
<keyword evidence="5 6" id="KW-0472">Membrane</keyword>
<accession>A0A1G9W0D0</accession>
<evidence type="ECO:0000256" key="3">
    <source>
        <dbReference type="ARBA" id="ARBA00022692"/>
    </source>
</evidence>
<comment type="subcellular location">
    <subcellularLocation>
        <location evidence="1">Cell membrane</location>
        <topology evidence="1">Multi-pass membrane protein</topology>
    </subcellularLocation>
</comment>
<keyword evidence="4 6" id="KW-1133">Transmembrane helix</keyword>
<dbReference type="GO" id="GO:0005886">
    <property type="term" value="C:plasma membrane"/>
    <property type="evidence" value="ECO:0007669"/>
    <property type="project" value="UniProtKB-SubCell"/>
</dbReference>
<feature type="transmembrane region" description="Helical" evidence="6">
    <location>
        <begin position="123"/>
        <end position="143"/>
    </location>
</feature>
<evidence type="ECO:0000256" key="4">
    <source>
        <dbReference type="ARBA" id="ARBA00022989"/>
    </source>
</evidence>
<keyword evidence="8" id="KW-1185">Reference proteome</keyword>
<name>A0A1G9W0D0_9BACI</name>
<dbReference type="Proteomes" id="UP000199334">
    <property type="component" value="Unassembled WGS sequence"/>
</dbReference>
<keyword evidence="3 6" id="KW-0812">Transmembrane</keyword>
<dbReference type="STRING" id="237069.SAMN05216498_0546"/>
<feature type="transmembrane region" description="Helical" evidence="6">
    <location>
        <begin position="436"/>
        <end position="457"/>
    </location>
</feature>